<name>A0ABV3NVU5_9ENTR</name>
<protein>
    <recommendedName>
        <fullName evidence="3">HTH luxR-type domain-containing protein</fullName>
    </recommendedName>
</protein>
<gene>
    <name evidence="1" type="ORF">AB1E22_13280</name>
</gene>
<sequence>MQLVVNLGYQRDNGYIHLVRCFMCDIRIISDNELFILAIKSLLKECVYFQAKKCAATLIISDGTTLLSSGYQYNHPICGMIVFIDSPGHENLIRYVNSPFKVYCINNKSSMDYVKAVLVDACFSISKMRHCLAHINSPPDEWLTPKEFSIISDVFRGMCDQYVSVKYNVTYKTAQNYRKGALNKLRLKSNYNIDNKIHFFFDFIEVVTTYQHYLEKKVIKAECPASLNYRQQPVIFYS</sequence>
<dbReference type="EMBL" id="JBFMVT010000002">
    <property type="protein sequence ID" value="MEW7313653.1"/>
    <property type="molecule type" value="Genomic_DNA"/>
</dbReference>
<keyword evidence="2" id="KW-1185">Reference proteome</keyword>
<proteinExistence type="predicted"/>
<dbReference type="InterPro" id="IPR016032">
    <property type="entry name" value="Sig_transdc_resp-reg_C-effctor"/>
</dbReference>
<accession>A0ABV3NVU5</accession>
<evidence type="ECO:0008006" key="3">
    <source>
        <dbReference type="Google" id="ProtNLM"/>
    </source>
</evidence>
<reference evidence="1 2" key="1">
    <citation type="submission" date="2024-07" db="EMBL/GenBank/DDBJ databases">
        <authorList>
            <person name="Wang L."/>
        </authorList>
    </citation>
    <scope>NUCLEOTIDE SEQUENCE [LARGE SCALE GENOMIC DNA]</scope>
    <source>
        <strain evidence="1 2">WL359</strain>
    </source>
</reference>
<evidence type="ECO:0000313" key="1">
    <source>
        <dbReference type="EMBL" id="MEW7313653.1"/>
    </source>
</evidence>
<dbReference type="Proteomes" id="UP001555342">
    <property type="component" value="Unassembled WGS sequence"/>
</dbReference>
<organism evidence="1 2">
    <name type="scientific">Buttiauxella gaviniae</name>
    <dbReference type="NCBI Taxonomy" id="82990"/>
    <lineage>
        <taxon>Bacteria</taxon>
        <taxon>Pseudomonadati</taxon>
        <taxon>Pseudomonadota</taxon>
        <taxon>Gammaproteobacteria</taxon>
        <taxon>Enterobacterales</taxon>
        <taxon>Enterobacteriaceae</taxon>
        <taxon>Buttiauxella</taxon>
    </lineage>
</organism>
<dbReference type="RefSeq" id="WP_367595725.1">
    <property type="nucleotide sequence ID" value="NZ_JBFMVT010000002.1"/>
</dbReference>
<evidence type="ECO:0000313" key="2">
    <source>
        <dbReference type="Proteomes" id="UP001555342"/>
    </source>
</evidence>
<dbReference type="SUPFAM" id="SSF46894">
    <property type="entry name" value="C-terminal effector domain of the bipartite response regulators"/>
    <property type="match status" value="1"/>
</dbReference>
<comment type="caution">
    <text evidence="1">The sequence shown here is derived from an EMBL/GenBank/DDBJ whole genome shotgun (WGS) entry which is preliminary data.</text>
</comment>